<dbReference type="GO" id="GO:0004767">
    <property type="term" value="F:sphingomyelin phosphodiesterase activity"/>
    <property type="evidence" value="ECO:0007669"/>
    <property type="project" value="UniProtKB-EC"/>
</dbReference>
<dbReference type="Gene3D" id="3.60.10.10">
    <property type="entry name" value="Endonuclease/exonuclease/phosphatase"/>
    <property type="match status" value="1"/>
</dbReference>
<evidence type="ECO:0000256" key="1">
    <source>
        <dbReference type="ARBA" id="ARBA00006335"/>
    </source>
</evidence>
<comment type="similarity">
    <text evidence="1">Belongs to the neutral sphingomyelinase family.</text>
</comment>
<evidence type="ECO:0000256" key="3">
    <source>
        <dbReference type="SAM" id="Phobius"/>
    </source>
</evidence>
<dbReference type="InterPro" id="IPR036691">
    <property type="entry name" value="Endo/exonu/phosph_ase_sf"/>
</dbReference>
<dbReference type="EMBL" id="CAJNYU010003121">
    <property type="protein sequence ID" value="CAF3638636.1"/>
    <property type="molecule type" value="Genomic_DNA"/>
</dbReference>
<evidence type="ECO:0000313" key="7">
    <source>
        <dbReference type="Proteomes" id="UP000663862"/>
    </source>
</evidence>
<keyword evidence="3" id="KW-0472">Membrane</keyword>
<evidence type="ECO:0000313" key="5">
    <source>
        <dbReference type="EMBL" id="CAF3638636.1"/>
    </source>
</evidence>
<dbReference type="AlphaFoldDB" id="A0A820JHE3"/>
<evidence type="ECO:0000313" key="6">
    <source>
        <dbReference type="EMBL" id="CAF4321836.1"/>
    </source>
</evidence>
<gene>
    <name evidence="5" type="ORF">FME351_LOCUS23839</name>
    <name evidence="6" type="ORF">TSG867_LOCUS7608</name>
</gene>
<evidence type="ECO:0000259" key="4">
    <source>
        <dbReference type="Pfam" id="PF03372"/>
    </source>
</evidence>
<dbReference type="EC" id="3.1.4.12" evidence="2"/>
<comment type="caution">
    <text evidence="6">The sequence shown here is derived from an EMBL/GenBank/DDBJ whole genome shotgun (WGS) entry which is preliminary data.</text>
</comment>
<dbReference type="EMBL" id="CAJOBQ010000301">
    <property type="protein sequence ID" value="CAF4321836.1"/>
    <property type="molecule type" value="Genomic_DNA"/>
</dbReference>
<name>A0A820JHE3_9BILA</name>
<dbReference type="GO" id="GO:0016791">
    <property type="term" value="F:phosphatase activity"/>
    <property type="evidence" value="ECO:0007669"/>
    <property type="project" value="InterPro"/>
</dbReference>
<dbReference type="SUPFAM" id="SSF56219">
    <property type="entry name" value="DNase I-like"/>
    <property type="match status" value="1"/>
</dbReference>
<reference evidence="6" key="1">
    <citation type="submission" date="2021-02" db="EMBL/GenBank/DDBJ databases">
        <authorList>
            <person name="Nowell W R."/>
        </authorList>
    </citation>
    <scope>NUCLEOTIDE SEQUENCE</scope>
</reference>
<evidence type="ECO:0000256" key="2">
    <source>
        <dbReference type="ARBA" id="ARBA00012369"/>
    </source>
</evidence>
<protein>
    <recommendedName>
        <fullName evidence="2">sphingomyelin phosphodiesterase</fullName>
        <ecNumber evidence="2">3.1.4.12</ecNumber>
    </recommendedName>
</protein>
<dbReference type="PANTHER" id="PTHR16320:SF1">
    <property type="entry name" value="SPHINGOMYELINASE DDB_G0288017"/>
    <property type="match status" value="1"/>
</dbReference>
<accession>A0A820JHE3</accession>
<dbReference type="Proteomes" id="UP000663862">
    <property type="component" value="Unassembled WGS sequence"/>
</dbReference>
<dbReference type="PANTHER" id="PTHR16320">
    <property type="entry name" value="SPHINGOMYELINASE FAMILY MEMBER"/>
    <property type="match status" value="1"/>
</dbReference>
<dbReference type="InterPro" id="IPR005135">
    <property type="entry name" value="Endo/exonuclease/phosphatase"/>
</dbReference>
<dbReference type="Pfam" id="PF03372">
    <property type="entry name" value="Exo_endo_phos"/>
    <property type="match status" value="1"/>
</dbReference>
<dbReference type="GO" id="GO:0046856">
    <property type="term" value="P:phosphatidylinositol dephosphorylation"/>
    <property type="evidence" value="ECO:0007669"/>
    <property type="project" value="InterPro"/>
</dbReference>
<feature type="transmembrane region" description="Helical" evidence="3">
    <location>
        <begin position="344"/>
        <end position="363"/>
    </location>
</feature>
<organism evidence="6 7">
    <name type="scientific">Rotaria socialis</name>
    <dbReference type="NCBI Taxonomy" id="392032"/>
    <lineage>
        <taxon>Eukaryota</taxon>
        <taxon>Metazoa</taxon>
        <taxon>Spiralia</taxon>
        <taxon>Gnathifera</taxon>
        <taxon>Rotifera</taxon>
        <taxon>Eurotatoria</taxon>
        <taxon>Bdelloidea</taxon>
        <taxon>Philodinida</taxon>
        <taxon>Philodinidae</taxon>
        <taxon>Rotaria</taxon>
    </lineage>
</organism>
<dbReference type="GO" id="GO:0005737">
    <property type="term" value="C:cytoplasm"/>
    <property type="evidence" value="ECO:0007669"/>
    <property type="project" value="TreeGrafter"/>
</dbReference>
<dbReference type="Proteomes" id="UP000663869">
    <property type="component" value="Unassembled WGS sequence"/>
</dbReference>
<keyword evidence="3" id="KW-1133">Transmembrane helix</keyword>
<keyword evidence="3" id="KW-0812">Transmembrane</keyword>
<sequence>MMSANNVLATVKVQSIPDNSNAISSVENTNMARFDIETKSMEEKCKQAPINPELNIDCSRSGFRVLTYNLWCHRVVGGWHSSRRLNTFTSWLLDNSTPFYDIICLQEVFVCNPLLLLNYGSGQRANLIKTVKSKYPYSYTADSPWFGVQDSGCLILSAHKIQPCHQEPFSGCSLSELVTHKGYMCCKITITNKDLIVINTHLNAGMQNSAAIRARQFVQINDHITTCHAGHRVILCGDLNIEYGSKEYNDMLQSLFINRLMDSTPKAGATYARSIRLDYILTNQYVSSIGSAVVSADEKNQNDPKLMVSDHEGLEVTLKFTNTEPPNAQITIVPRSNKARARQIKGLAAFLATVLSAIIYYYLFQSQLDSHH</sequence>
<proteinExistence type="inferred from homology"/>
<feature type="domain" description="Endonuclease/exonuclease/phosphatase" evidence="4">
    <location>
        <begin position="66"/>
        <end position="311"/>
    </location>
</feature>
<dbReference type="InterPro" id="IPR038772">
    <property type="entry name" value="Sph/SMPD2-like"/>
</dbReference>